<reference evidence="2 3" key="1">
    <citation type="journal article" date="1992" name="J. Gen. Microbiol.">
        <title>Characterization of bacteriophage BFK20 from Brevibacterium flavum.</title>
        <authorList>
            <person name="Koptides M."/>
            <person name="Barak I."/>
            <person name="Sisova M."/>
            <person name="Baloghova E."/>
            <person name="Ugorcakova J."/>
        </authorList>
    </citation>
    <scope>NUCLEOTIDE SEQUENCE [LARGE SCALE GENOMIC DNA]</scope>
</reference>
<evidence type="ECO:0000259" key="1">
    <source>
        <dbReference type="Pfam" id="PF00462"/>
    </source>
</evidence>
<dbReference type="EMBL" id="AJ278322">
    <property type="protein sequence ID" value="CAJ29736.1"/>
    <property type="molecule type" value="Genomic_DNA"/>
</dbReference>
<evidence type="ECO:0000313" key="3">
    <source>
        <dbReference type="Proteomes" id="UP000001531"/>
    </source>
</evidence>
<gene>
    <name evidence="2" type="primary">ORF53</name>
</gene>
<evidence type="ECO:0000313" key="2">
    <source>
        <dbReference type="EMBL" id="CAJ29736.1"/>
    </source>
</evidence>
<keyword evidence="3" id="KW-1185">Reference proteome</keyword>
<dbReference type="Proteomes" id="UP000001531">
    <property type="component" value="Segment"/>
</dbReference>
<reference evidence="2 3" key="4">
    <citation type="journal article" date="2007" name="Virology">
        <title>Transcriptional profiling of bacteriophage BFK20: coexpression interrogated by "guilt-by-association" algorithm.</title>
        <authorList>
            <person name="Majtan T."/>
            <person name="Halgasova N."/>
            <person name="Bukovska G."/>
            <person name="Timko J."/>
        </authorList>
    </citation>
    <scope>NUCLEOTIDE SEQUENCE [LARGE SCALE GENOMIC DNA]</scope>
</reference>
<accession>Q3V5E2</accession>
<dbReference type="GeneID" id="5580388"/>
<dbReference type="Pfam" id="PF00462">
    <property type="entry name" value="Glutaredoxin"/>
    <property type="match status" value="1"/>
</dbReference>
<reference evidence="2 3" key="2">
    <citation type="journal article" date="1994" name="Acta Virol.">
        <title>Characterization and sequence analysis of the F2 promoter from corynephage BFK20.</title>
        <authorList>
            <person name="Koptides M."/>
            <person name="Ugorcakova J."/>
            <person name="Baloghova E."/>
            <person name="Bukovska G."/>
            <person name="Timko J."/>
        </authorList>
    </citation>
    <scope>NUCLEOTIDE SEQUENCE [LARGE SCALE GENOMIC DNA]</scope>
</reference>
<organism evidence="2 3">
    <name type="scientific">Corynebacterium phage BFK20</name>
    <dbReference type="NCBI Taxonomy" id="28358"/>
    <lineage>
        <taxon>Viruses</taxon>
        <taxon>Duplodnaviria</taxon>
        <taxon>Heunggongvirae</taxon>
        <taxon>Uroviricota</taxon>
        <taxon>Caudoviricetes</taxon>
        <taxon>Sasvirus</taxon>
        <taxon>Sasvirus BFK20</taxon>
    </lineage>
</organism>
<dbReference type="SUPFAM" id="SSF52833">
    <property type="entry name" value="Thioredoxin-like"/>
    <property type="match status" value="1"/>
</dbReference>
<dbReference type="CDD" id="cd02976">
    <property type="entry name" value="NrdH"/>
    <property type="match status" value="1"/>
</dbReference>
<protein>
    <submittedName>
        <fullName evidence="2">Gp53, glutaredoxin</fullName>
    </submittedName>
</protein>
<dbReference type="InterPro" id="IPR036249">
    <property type="entry name" value="Thioredoxin-like_sf"/>
</dbReference>
<dbReference type="RefSeq" id="YP_001456783.1">
    <property type="nucleotide sequence ID" value="NC_009799.3"/>
</dbReference>
<sequence>MSTTSPVTLYSKPGCQPCRAVKKLLYRLGVPHEIVDVTTDSSALEYVQSQGYDSVPLLRVPNPARDLHISGFAADAIRQACTPAPVGA</sequence>
<dbReference type="PROSITE" id="PS51354">
    <property type="entry name" value="GLUTAREDOXIN_2"/>
    <property type="match status" value="1"/>
</dbReference>
<reference evidence="2 3" key="3">
    <citation type="journal article" date="2006" name="Virology">
        <title>Complete nucleotide sequence and genome analysis of bacteriophage BFK20--a lytic phage of the industrial producer Brevibacterium flavum.</title>
        <authorList>
            <person name="Bukovska G."/>
            <person name="Klucar L."/>
            <person name="Vlcek C."/>
            <person name="Adamovic J."/>
            <person name="Turna J."/>
            <person name="Timko J."/>
        </authorList>
    </citation>
    <scope>NUCLEOTIDE SEQUENCE [LARGE SCALE GENOMIC DNA]</scope>
</reference>
<dbReference type="Gene3D" id="3.40.30.10">
    <property type="entry name" value="Glutaredoxin"/>
    <property type="match status" value="1"/>
</dbReference>
<dbReference type="InterPro" id="IPR002109">
    <property type="entry name" value="Glutaredoxin"/>
</dbReference>
<name>Q3V5E2_9CAUD</name>
<proteinExistence type="predicted"/>
<dbReference type="OrthoDB" id="18944at10239"/>
<dbReference type="KEGG" id="vg:5580388"/>
<feature type="domain" description="Glutaredoxin" evidence="1">
    <location>
        <begin position="7"/>
        <end position="60"/>
    </location>
</feature>